<evidence type="ECO:0000256" key="3">
    <source>
        <dbReference type="ARBA" id="ARBA00022475"/>
    </source>
</evidence>
<dbReference type="InterPro" id="IPR020846">
    <property type="entry name" value="MFS_dom"/>
</dbReference>
<comment type="subcellular location">
    <subcellularLocation>
        <location evidence="1">Cell membrane</location>
        <topology evidence="1">Multi-pass membrane protein</topology>
    </subcellularLocation>
</comment>
<proteinExistence type="predicted"/>
<dbReference type="PANTHER" id="PTHR23517">
    <property type="entry name" value="RESISTANCE PROTEIN MDTM, PUTATIVE-RELATED-RELATED"/>
    <property type="match status" value="1"/>
</dbReference>
<organism evidence="9 10">
    <name type="scientific">Seinonella peptonophila</name>
    <dbReference type="NCBI Taxonomy" id="112248"/>
    <lineage>
        <taxon>Bacteria</taxon>
        <taxon>Bacillati</taxon>
        <taxon>Bacillota</taxon>
        <taxon>Bacilli</taxon>
        <taxon>Bacillales</taxon>
        <taxon>Thermoactinomycetaceae</taxon>
        <taxon>Seinonella</taxon>
    </lineage>
</organism>
<evidence type="ECO:0000259" key="8">
    <source>
        <dbReference type="PROSITE" id="PS50850"/>
    </source>
</evidence>
<evidence type="ECO:0000256" key="2">
    <source>
        <dbReference type="ARBA" id="ARBA00022448"/>
    </source>
</evidence>
<dbReference type="RefSeq" id="WP_073154524.1">
    <property type="nucleotide sequence ID" value="NZ_FQVL01000004.1"/>
</dbReference>
<dbReference type="Proteomes" id="UP000184476">
    <property type="component" value="Unassembled WGS sequence"/>
</dbReference>
<dbReference type="AlphaFoldDB" id="A0A1M4X5H1"/>
<feature type="transmembrane region" description="Helical" evidence="7">
    <location>
        <begin position="196"/>
        <end position="218"/>
    </location>
</feature>
<keyword evidence="5 7" id="KW-1133">Transmembrane helix</keyword>
<feature type="domain" description="Major facilitator superfamily (MFS) profile" evidence="8">
    <location>
        <begin position="1"/>
        <end position="370"/>
    </location>
</feature>
<protein>
    <submittedName>
        <fullName evidence="9">Predicted arabinose efflux permease, MFS family</fullName>
    </submittedName>
</protein>
<dbReference type="OrthoDB" id="9814001at2"/>
<feature type="transmembrane region" description="Helical" evidence="7">
    <location>
        <begin position="230"/>
        <end position="250"/>
    </location>
</feature>
<dbReference type="Gene3D" id="1.20.1250.20">
    <property type="entry name" value="MFS general substrate transporter like domains"/>
    <property type="match status" value="2"/>
</dbReference>
<feature type="transmembrane region" description="Helical" evidence="7">
    <location>
        <begin position="40"/>
        <end position="61"/>
    </location>
</feature>
<evidence type="ECO:0000256" key="5">
    <source>
        <dbReference type="ARBA" id="ARBA00022989"/>
    </source>
</evidence>
<dbReference type="InterPro" id="IPR036259">
    <property type="entry name" value="MFS_trans_sf"/>
</dbReference>
<dbReference type="GO" id="GO:0005886">
    <property type="term" value="C:plasma membrane"/>
    <property type="evidence" value="ECO:0007669"/>
    <property type="project" value="UniProtKB-SubCell"/>
</dbReference>
<dbReference type="SUPFAM" id="SSF103473">
    <property type="entry name" value="MFS general substrate transporter"/>
    <property type="match status" value="1"/>
</dbReference>
<evidence type="ECO:0000256" key="7">
    <source>
        <dbReference type="SAM" id="Phobius"/>
    </source>
</evidence>
<dbReference type="InterPro" id="IPR050171">
    <property type="entry name" value="MFS_Transporters"/>
</dbReference>
<feature type="transmembrane region" description="Helical" evidence="7">
    <location>
        <begin position="156"/>
        <end position="176"/>
    </location>
</feature>
<dbReference type="EMBL" id="FQVL01000004">
    <property type="protein sequence ID" value="SHE88677.1"/>
    <property type="molecule type" value="Genomic_DNA"/>
</dbReference>
<sequence length="371" mass="39767">MNSKQLSIAAGAAIVFVMSWYASSLALVLQKRGFSEDEIGIIIGVTPICLMVGALAAGVLLHKFGTKTVGLTLLPFYLGVNLGYLWATSYEWLIVVRLGHGLVNDALMVVISTYLRETTPEGKQKRLMGWFSTVTYGSASTAAMIGTALVTSSQKWMWGSAGTGLIATLCLALFFFSHSSVRRAKEAKEGGQSNILHLVISTVVISVVACCQMAVFTYLPQLPINNGEKIGGLSVSIQYFACGVSGFLLVRVSDRLGDLRTVGYGLFLIMIGNVLIPTRQTPLILIAGLVFGIAIGIAIICLKQVAFRASGQRPIGVSIPVVMIGLGQGFGAIGFSRLNSQWGFDAIWYITLPILMISIISLFVLHARAHN</sequence>
<reference evidence="9 10" key="1">
    <citation type="submission" date="2016-11" db="EMBL/GenBank/DDBJ databases">
        <authorList>
            <person name="Jaros S."/>
            <person name="Januszkiewicz K."/>
            <person name="Wedrychowicz H."/>
        </authorList>
    </citation>
    <scope>NUCLEOTIDE SEQUENCE [LARGE SCALE GENOMIC DNA]</scope>
    <source>
        <strain evidence="9 10">DSM 44666</strain>
    </source>
</reference>
<gene>
    <name evidence="9" type="ORF">SAMN05444392_104132</name>
</gene>
<feature type="transmembrane region" description="Helical" evidence="7">
    <location>
        <begin position="314"/>
        <end position="335"/>
    </location>
</feature>
<keyword evidence="6 7" id="KW-0472">Membrane</keyword>
<evidence type="ECO:0000256" key="4">
    <source>
        <dbReference type="ARBA" id="ARBA00022692"/>
    </source>
</evidence>
<keyword evidence="2" id="KW-0813">Transport</keyword>
<feature type="transmembrane region" description="Helical" evidence="7">
    <location>
        <begin position="127"/>
        <end position="150"/>
    </location>
</feature>
<feature type="transmembrane region" description="Helical" evidence="7">
    <location>
        <begin position="262"/>
        <end position="278"/>
    </location>
</feature>
<feature type="transmembrane region" description="Helical" evidence="7">
    <location>
        <begin position="68"/>
        <end position="86"/>
    </location>
</feature>
<feature type="transmembrane region" description="Helical" evidence="7">
    <location>
        <begin position="347"/>
        <end position="365"/>
    </location>
</feature>
<evidence type="ECO:0000313" key="9">
    <source>
        <dbReference type="EMBL" id="SHE88677.1"/>
    </source>
</evidence>
<dbReference type="PANTHER" id="PTHR23517:SF13">
    <property type="entry name" value="MAJOR FACILITATOR SUPERFAMILY MFS_1"/>
    <property type="match status" value="1"/>
</dbReference>
<evidence type="ECO:0000256" key="1">
    <source>
        <dbReference type="ARBA" id="ARBA00004651"/>
    </source>
</evidence>
<feature type="transmembrane region" description="Helical" evidence="7">
    <location>
        <begin position="284"/>
        <end position="302"/>
    </location>
</feature>
<feature type="transmembrane region" description="Helical" evidence="7">
    <location>
        <begin position="92"/>
        <end position="115"/>
    </location>
</feature>
<dbReference type="Pfam" id="PF07690">
    <property type="entry name" value="MFS_1"/>
    <property type="match status" value="2"/>
</dbReference>
<dbReference type="STRING" id="112248.SAMN05444392_104132"/>
<evidence type="ECO:0000256" key="6">
    <source>
        <dbReference type="ARBA" id="ARBA00023136"/>
    </source>
</evidence>
<evidence type="ECO:0000313" key="10">
    <source>
        <dbReference type="Proteomes" id="UP000184476"/>
    </source>
</evidence>
<dbReference type="PROSITE" id="PS50850">
    <property type="entry name" value="MFS"/>
    <property type="match status" value="1"/>
</dbReference>
<keyword evidence="3" id="KW-1003">Cell membrane</keyword>
<dbReference type="GO" id="GO:0022857">
    <property type="term" value="F:transmembrane transporter activity"/>
    <property type="evidence" value="ECO:0007669"/>
    <property type="project" value="InterPro"/>
</dbReference>
<keyword evidence="4 7" id="KW-0812">Transmembrane</keyword>
<dbReference type="InterPro" id="IPR011701">
    <property type="entry name" value="MFS"/>
</dbReference>
<keyword evidence="10" id="KW-1185">Reference proteome</keyword>
<name>A0A1M4X5H1_9BACL</name>
<accession>A0A1M4X5H1</accession>